<dbReference type="EMBL" id="HG741561">
    <property type="protein sequence ID" value="CDP21097.1"/>
    <property type="molecule type" value="Genomic_DNA"/>
</dbReference>
<name>A0A068VKF3_COFCA</name>
<dbReference type="Gramene" id="CDP21097">
    <property type="protein sequence ID" value="CDP21097"/>
    <property type="gene ID" value="GSCOC_T00004469001"/>
</dbReference>
<evidence type="ECO:0000256" key="1">
    <source>
        <dbReference type="SAM" id="Phobius"/>
    </source>
</evidence>
<gene>
    <name evidence="2" type="ORF">GSCOC_T00004469001</name>
</gene>
<dbReference type="AlphaFoldDB" id="A0A068VKF3"/>
<sequence length="89" mass="10241">SCIFFLFHRGVLLFHHWNKIDCPVLGSTVSLVKALATWSPASGVLLRKQCIFRGINHGKHSSSWSARIRITVVLFYCHILFFLQWLARS</sequence>
<keyword evidence="3" id="KW-1185">Reference proteome</keyword>
<feature type="transmembrane region" description="Helical" evidence="1">
    <location>
        <begin position="68"/>
        <end position="87"/>
    </location>
</feature>
<evidence type="ECO:0000313" key="2">
    <source>
        <dbReference type="EMBL" id="CDP21097.1"/>
    </source>
</evidence>
<keyword evidence="1" id="KW-0472">Membrane</keyword>
<dbReference type="Proteomes" id="UP000295252">
    <property type="component" value="Unassembled WGS sequence"/>
</dbReference>
<proteinExistence type="predicted"/>
<protein>
    <submittedName>
        <fullName evidence="2">DH200=94 genomic scaffold, scaffold_2477</fullName>
    </submittedName>
</protein>
<organism evidence="2 3">
    <name type="scientific">Coffea canephora</name>
    <name type="common">Robusta coffee</name>
    <dbReference type="NCBI Taxonomy" id="49390"/>
    <lineage>
        <taxon>Eukaryota</taxon>
        <taxon>Viridiplantae</taxon>
        <taxon>Streptophyta</taxon>
        <taxon>Embryophyta</taxon>
        <taxon>Tracheophyta</taxon>
        <taxon>Spermatophyta</taxon>
        <taxon>Magnoliopsida</taxon>
        <taxon>eudicotyledons</taxon>
        <taxon>Gunneridae</taxon>
        <taxon>Pentapetalae</taxon>
        <taxon>asterids</taxon>
        <taxon>lamiids</taxon>
        <taxon>Gentianales</taxon>
        <taxon>Rubiaceae</taxon>
        <taxon>Ixoroideae</taxon>
        <taxon>Gardenieae complex</taxon>
        <taxon>Bertiereae - Coffeeae clade</taxon>
        <taxon>Coffeeae</taxon>
        <taxon>Coffea</taxon>
    </lineage>
</organism>
<reference evidence="3" key="1">
    <citation type="journal article" date="2014" name="Science">
        <title>The coffee genome provides insight into the convergent evolution of caffeine biosynthesis.</title>
        <authorList>
            <person name="Denoeud F."/>
            <person name="Carretero-Paulet L."/>
            <person name="Dereeper A."/>
            <person name="Droc G."/>
            <person name="Guyot R."/>
            <person name="Pietrella M."/>
            <person name="Zheng C."/>
            <person name="Alberti A."/>
            <person name="Anthony F."/>
            <person name="Aprea G."/>
            <person name="Aury J.M."/>
            <person name="Bento P."/>
            <person name="Bernard M."/>
            <person name="Bocs S."/>
            <person name="Campa C."/>
            <person name="Cenci A."/>
            <person name="Combes M.C."/>
            <person name="Crouzillat D."/>
            <person name="Da Silva C."/>
            <person name="Daddiego L."/>
            <person name="De Bellis F."/>
            <person name="Dussert S."/>
            <person name="Garsmeur O."/>
            <person name="Gayraud T."/>
            <person name="Guignon V."/>
            <person name="Jahn K."/>
            <person name="Jamilloux V."/>
            <person name="Joet T."/>
            <person name="Labadie K."/>
            <person name="Lan T."/>
            <person name="Leclercq J."/>
            <person name="Lepelley M."/>
            <person name="Leroy T."/>
            <person name="Li L.T."/>
            <person name="Librado P."/>
            <person name="Lopez L."/>
            <person name="Munoz A."/>
            <person name="Noel B."/>
            <person name="Pallavicini A."/>
            <person name="Perrotta G."/>
            <person name="Poncet V."/>
            <person name="Pot D."/>
            <person name="Priyono X."/>
            <person name="Rigoreau M."/>
            <person name="Rouard M."/>
            <person name="Rozas J."/>
            <person name="Tranchant-Dubreuil C."/>
            <person name="VanBuren R."/>
            <person name="Zhang Q."/>
            <person name="Andrade A.C."/>
            <person name="Argout X."/>
            <person name="Bertrand B."/>
            <person name="de Kochko A."/>
            <person name="Graziosi G."/>
            <person name="Henry R.J."/>
            <person name="Jayarama X."/>
            <person name="Ming R."/>
            <person name="Nagai C."/>
            <person name="Rounsley S."/>
            <person name="Sankoff D."/>
            <person name="Giuliano G."/>
            <person name="Albert V.A."/>
            <person name="Wincker P."/>
            <person name="Lashermes P."/>
        </authorList>
    </citation>
    <scope>NUCLEOTIDE SEQUENCE [LARGE SCALE GENOMIC DNA]</scope>
    <source>
        <strain evidence="3">cv. DH200-94</strain>
    </source>
</reference>
<keyword evidence="1" id="KW-1133">Transmembrane helix</keyword>
<dbReference type="InParanoid" id="A0A068VKF3"/>
<keyword evidence="1" id="KW-0812">Transmembrane</keyword>
<evidence type="ECO:0000313" key="3">
    <source>
        <dbReference type="Proteomes" id="UP000295252"/>
    </source>
</evidence>
<accession>A0A068VKF3</accession>
<feature type="non-terminal residue" evidence="2">
    <location>
        <position position="1"/>
    </location>
</feature>